<dbReference type="Proteomes" id="UP001175000">
    <property type="component" value="Unassembled WGS sequence"/>
</dbReference>
<dbReference type="EMBL" id="JAULSU010000004">
    <property type="protein sequence ID" value="KAK0620793.1"/>
    <property type="molecule type" value="Genomic_DNA"/>
</dbReference>
<comment type="caution">
    <text evidence="1">The sequence shown here is derived from an EMBL/GenBank/DDBJ whole genome shotgun (WGS) entry which is preliminary data.</text>
</comment>
<gene>
    <name evidence="1" type="ORF">B0T14DRAFT_522154</name>
</gene>
<protein>
    <submittedName>
        <fullName evidence="1">Uncharacterized protein</fullName>
    </submittedName>
</protein>
<sequence length="58" mass="6583">MQTLEGFGCHQSKESRQSMVTWNVPHHRQITYKIILPCSANTVKQPQFTSPAKITLLA</sequence>
<reference evidence="1" key="1">
    <citation type="submission" date="2023-06" db="EMBL/GenBank/DDBJ databases">
        <title>Genome-scale phylogeny and comparative genomics of the fungal order Sordariales.</title>
        <authorList>
            <consortium name="Lawrence Berkeley National Laboratory"/>
            <person name="Hensen N."/>
            <person name="Bonometti L."/>
            <person name="Westerberg I."/>
            <person name="Brannstrom I.O."/>
            <person name="Guillou S."/>
            <person name="Cros-Aarteil S."/>
            <person name="Calhoun S."/>
            <person name="Haridas S."/>
            <person name="Kuo A."/>
            <person name="Mondo S."/>
            <person name="Pangilinan J."/>
            <person name="Riley R."/>
            <person name="Labutti K."/>
            <person name="Andreopoulos B."/>
            <person name="Lipzen A."/>
            <person name="Chen C."/>
            <person name="Yanf M."/>
            <person name="Daum C."/>
            <person name="Ng V."/>
            <person name="Clum A."/>
            <person name="Steindorff A."/>
            <person name="Ohm R."/>
            <person name="Martin F."/>
            <person name="Silar P."/>
            <person name="Natvig D."/>
            <person name="Lalanne C."/>
            <person name="Gautier V."/>
            <person name="Ament-Velasquez S.L."/>
            <person name="Kruys A."/>
            <person name="Hutchinson M.I."/>
            <person name="Powell A.J."/>
            <person name="Barry K."/>
            <person name="Miller A.N."/>
            <person name="Grigoriev I.V."/>
            <person name="Debuchy R."/>
            <person name="Gladieux P."/>
            <person name="Thoren M.H."/>
            <person name="Johannesson H."/>
        </authorList>
    </citation>
    <scope>NUCLEOTIDE SEQUENCE</scope>
    <source>
        <strain evidence="1">CBS 606.72</strain>
    </source>
</reference>
<evidence type="ECO:0000313" key="1">
    <source>
        <dbReference type="EMBL" id="KAK0620793.1"/>
    </source>
</evidence>
<organism evidence="1 2">
    <name type="scientific">Immersiella caudata</name>
    <dbReference type="NCBI Taxonomy" id="314043"/>
    <lineage>
        <taxon>Eukaryota</taxon>
        <taxon>Fungi</taxon>
        <taxon>Dikarya</taxon>
        <taxon>Ascomycota</taxon>
        <taxon>Pezizomycotina</taxon>
        <taxon>Sordariomycetes</taxon>
        <taxon>Sordariomycetidae</taxon>
        <taxon>Sordariales</taxon>
        <taxon>Lasiosphaeriaceae</taxon>
        <taxon>Immersiella</taxon>
    </lineage>
</organism>
<accession>A0AA39WSI9</accession>
<dbReference type="AlphaFoldDB" id="A0AA39WSI9"/>
<keyword evidence="2" id="KW-1185">Reference proteome</keyword>
<name>A0AA39WSI9_9PEZI</name>
<proteinExistence type="predicted"/>
<evidence type="ECO:0000313" key="2">
    <source>
        <dbReference type="Proteomes" id="UP001175000"/>
    </source>
</evidence>